<gene>
    <name evidence="1" type="ORF">PY771_14720</name>
</gene>
<protein>
    <submittedName>
        <fullName evidence="1">Uncharacterized protein</fullName>
    </submittedName>
</protein>
<proteinExistence type="predicted"/>
<reference evidence="1" key="1">
    <citation type="submission" date="2023-02" db="EMBL/GenBank/DDBJ databases">
        <title>The sequence of Aeromonas hydrophila K533.</title>
        <authorList>
            <person name="Luo X."/>
        </authorList>
    </citation>
    <scope>NUCLEOTIDE SEQUENCE</scope>
    <source>
        <strain evidence="1">K533</strain>
    </source>
</reference>
<dbReference type="RefSeq" id="WP_043133631.1">
    <property type="nucleotide sequence ID" value="NZ_CP118942.1"/>
</dbReference>
<evidence type="ECO:0000313" key="2">
    <source>
        <dbReference type="Proteomes" id="UP001214666"/>
    </source>
</evidence>
<accession>A0AAX3P0S4</accession>
<sequence>MSQMEIMKYAEKMTNAINCLRKDGHHIPAIILMHITIDHFAWASISTEKSTPKDFQDWVTKYMLSKNPT</sequence>
<dbReference type="AlphaFoldDB" id="A0AAX3P0S4"/>
<evidence type="ECO:0000313" key="1">
    <source>
        <dbReference type="EMBL" id="WEE24926.1"/>
    </source>
</evidence>
<organism evidence="1 2">
    <name type="scientific">Aeromonas hydrophila</name>
    <dbReference type="NCBI Taxonomy" id="644"/>
    <lineage>
        <taxon>Bacteria</taxon>
        <taxon>Pseudomonadati</taxon>
        <taxon>Pseudomonadota</taxon>
        <taxon>Gammaproteobacteria</taxon>
        <taxon>Aeromonadales</taxon>
        <taxon>Aeromonadaceae</taxon>
        <taxon>Aeromonas</taxon>
    </lineage>
</organism>
<dbReference type="EMBL" id="CP118942">
    <property type="protein sequence ID" value="WEE24926.1"/>
    <property type="molecule type" value="Genomic_DNA"/>
</dbReference>
<name>A0AAX3P0S4_AERHY</name>
<dbReference type="Proteomes" id="UP001214666">
    <property type="component" value="Chromosome"/>
</dbReference>